<comment type="pathway">
    <text evidence="8">Amino-acid biosynthesis; L-lysine biosynthesis via DAP pathway; (S)-tetrahydrodipicolinate from L-aspartate: step 4/4.</text>
</comment>
<evidence type="ECO:0000256" key="5">
    <source>
        <dbReference type="ARBA" id="ARBA00023002"/>
    </source>
</evidence>
<dbReference type="GO" id="GO:0008839">
    <property type="term" value="F:4-hydroxy-tetrahydrodipicolinate reductase"/>
    <property type="evidence" value="ECO:0007669"/>
    <property type="project" value="UniProtKB-EC"/>
</dbReference>
<dbReference type="PANTHER" id="PTHR20836:SF0">
    <property type="entry name" value="4-HYDROXY-TETRAHYDRODIPICOLINATE REDUCTASE 1, CHLOROPLASTIC-RELATED"/>
    <property type="match status" value="1"/>
</dbReference>
<evidence type="ECO:0000256" key="2">
    <source>
        <dbReference type="ARBA" id="ARBA00022605"/>
    </source>
</evidence>
<keyword evidence="3" id="KW-0521">NADP</keyword>
<feature type="domain" description="Dihydrodipicolinate reductase N-terminal" evidence="12">
    <location>
        <begin position="2"/>
        <end position="129"/>
    </location>
</feature>
<dbReference type="AlphaFoldDB" id="A0A645FKN2"/>
<evidence type="ECO:0000256" key="8">
    <source>
        <dbReference type="ARBA" id="ARBA00037922"/>
    </source>
</evidence>
<protein>
    <recommendedName>
        <fullName evidence="9">4-hydroxy-tetrahydrodipicolinate reductase</fullName>
        <ecNumber evidence="9">1.17.1.8</ecNumber>
    </recommendedName>
</protein>
<evidence type="ECO:0000256" key="6">
    <source>
        <dbReference type="ARBA" id="ARBA00023027"/>
    </source>
</evidence>
<evidence type="ECO:0000256" key="10">
    <source>
        <dbReference type="ARBA" id="ARBA00049080"/>
    </source>
</evidence>
<evidence type="ECO:0000256" key="9">
    <source>
        <dbReference type="ARBA" id="ARBA00038983"/>
    </source>
</evidence>
<dbReference type="EMBL" id="VSSQ01061656">
    <property type="protein sequence ID" value="MPN14955.1"/>
    <property type="molecule type" value="Genomic_DNA"/>
</dbReference>
<evidence type="ECO:0000256" key="3">
    <source>
        <dbReference type="ARBA" id="ARBA00022857"/>
    </source>
</evidence>
<keyword evidence="4" id="KW-0220">Diaminopimelate biosynthesis</keyword>
<dbReference type="HAMAP" id="MF_00102">
    <property type="entry name" value="DapB"/>
    <property type="match status" value="1"/>
</dbReference>
<feature type="domain" description="Dihydrodipicolinate reductase C-terminal" evidence="13">
    <location>
        <begin position="133"/>
        <end position="249"/>
    </location>
</feature>
<comment type="caution">
    <text evidence="14">The sequence shown here is derived from an EMBL/GenBank/DDBJ whole genome shotgun (WGS) entry which is preliminary data.</text>
</comment>
<dbReference type="PIRSF" id="PIRSF000161">
    <property type="entry name" value="DHPR"/>
    <property type="match status" value="1"/>
</dbReference>
<gene>
    <name evidence="14" type="primary">dapB_50</name>
    <name evidence="14" type="ORF">SDC9_162284</name>
</gene>
<dbReference type="InterPro" id="IPR000846">
    <property type="entry name" value="DapB_N"/>
</dbReference>
<keyword evidence="2" id="KW-0028">Amino-acid biosynthesis</keyword>
<dbReference type="InterPro" id="IPR036291">
    <property type="entry name" value="NAD(P)-bd_dom_sf"/>
</dbReference>
<dbReference type="GO" id="GO:0019877">
    <property type="term" value="P:diaminopimelate biosynthetic process"/>
    <property type="evidence" value="ECO:0007669"/>
    <property type="project" value="UniProtKB-KW"/>
</dbReference>
<dbReference type="SUPFAM" id="SSF51735">
    <property type="entry name" value="NAD(P)-binding Rossmann-fold domains"/>
    <property type="match status" value="1"/>
</dbReference>
<evidence type="ECO:0000256" key="1">
    <source>
        <dbReference type="ARBA" id="ARBA00006642"/>
    </source>
</evidence>
<dbReference type="GO" id="GO:0009089">
    <property type="term" value="P:lysine biosynthetic process via diaminopimelate"/>
    <property type="evidence" value="ECO:0007669"/>
    <property type="project" value="InterPro"/>
</dbReference>
<comment type="catalytic activity">
    <reaction evidence="10">
        <text>(S)-2,3,4,5-tetrahydrodipicolinate + NADP(+) + H2O = (2S,4S)-4-hydroxy-2,3,4,5-tetrahydrodipicolinate + NADPH + H(+)</text>
        <dbReference type="Rhea" id="RHEA:35331"/>
        <dbReference type="ChEBI" id="CHEBI:15377"/>
        <dbReference type="ChEBI" id="CHEBI:15378"/>
        <dbReference type="ChEBI" id="CHEBI:16845"/>
        <dbReference type="ChEBI" id="CHEBI:57783"/>
        <dbReference type="ChEBI" id="CHEBI:58349"/>
        <dbReference type="ChEBI" id="CHEBI:67139"/>
        <dbReference type="EC" id="1.17.1.8"/>
    </reaction>
</comment>
<dbReference type="EC" id="1.17.1.8" evidence="9"/>
<comment type="catalytic activity">
    <reaction evidence="11">
        <text>(S)-2,3,4,5-tetrahydrodipicolinate + NAD(+) + H2O = (2S,4S)-4-hydroxy-2,3,4,5-tetrahydrodipicolinate + NADH + H(+)</text>
        <dbReference type="Rhea" id="RHEA:35323"/>
        <dbReference type="ChEBI" id="CHEBI:15377"/>
        <dbReference type="ChEBI" id="CHEBI:15378"/>
        <dbReference type="ChEBI" id="CHEBI:16845"/>
        <dbReference type="ChEBI" id="CHEBI:57540"/>
        <dbReference type="ChEBI" id="CHEBI:57945"/>
        <dbReference type="ChEBI" id="CHEBI:67139"/>
        <dbReference type="EC" id="1.17.1.8"/>
    </reaction>
</comment>
<dbReference type="Pfam" id="PF01113">
    <property type="entry name" value="DapB_N"/>
    <property type="match status" value="1"/>
</dbReference>
<dbReference type="SUPFAM" id="SSF55347">
    <property type="entry name" value="Glyceraldehyde-3-phosphate dehydrogenase-like, C-terminal domain"/>
    <property type="match status" value="1"/>
</dbReference>
<name>A0A645FKN2_9ZZZZ</name>
<dbReference type="InterPro" id="IPR022663">
    <property type="entry name" value="DapB_C"/>
</dbReference>
<organism evidence="14">
    <name type="scientific">bioreactor metagenome</name>
    <dbReference type="NCBI Taxonomy" id="1076179"/>
    <lineage>
        <taxon>unclassified sequences</taxon>
        <taxon>metagenomes</taxon>
        <taxon>ecological metagenomes</taxon>
    </lineage>
</organism>
<dbReference type="Gene3D" id="3.30.360.10">
    <property type="entry name" value="Dihydrodipicolinate Reductase, domain 2"/>
    <property type="match status" value="1"/>
</dbReference>
<evidence type="ECO:0000313" key="14">
    <source>
        <dbReference type="EMBL" id="MPN14955.1"/>
    </source>
</evidence>
<evidence type="ECO:0000256" key="7">
    <source>
        <dbReference type="ARBA" id="ARBA00023154"/>
    </source>
</evidence>
<proteinExistence type="inferred from homology"/>
<dbReference type="PANTHER" id="PTHR20836">
    <property type="entry name" value="DIHYDRODIPICOLINATE REDUCTASE"/>
    <property type="match status" value="1"/>
</dbReference>
<keyword evidence="5 14" id="KW-0560">Oxidoreductase</keyword>
<comment type="similarity">
    <text evidence="1">Belongs to the DapB family.</text>
</comment>
<dbReference type="Gene3D" id="3.40.50.720">
    <property type="entry name" value="NAD(P)-binding Rossmann-like Domain"/>
    <property type="match status" value="1"/>
</dbReference>
<keyword evidence="7" id="KW-0457">Lysine biosynthesis</keyword>
<dbReference type="CDD" id="cd02274">
    <property type="entry name" value="DHDPR_N"/>
    <property type="match status" value="1"/>
</dbReference>
<evidence type="ECO:0000259" key="13">
    <source>
        <dbReference type="Pfam" id="PF05173"/>
    </source>
</evidence>
<reference evidence="14" key="1">
    <citation type="submission" date="2019-08" db="EMBL/GenBank/DDBJ databases">
        <authorList>
            <person name="Kucharzyk K."/>
            <person name="Murdoch R.W."/>
            <person name="Higgins S."/>
            <person name="Loffler F."/>
        </authorList>
    </citation>
    <scope>NUCLEOTIDE SEQUENCE</scope>
</reference>
<evidence type="ECO:0000256" key="11">
    <source>
        <dbReference type="ARBA" id="ARBA00049396"/>
    </source>
</evidence>
<keyword evidence="6" id="KW-0520">NAD</keyword>
<dbReference type="Pfam" id="PF05173">
    <property type="entry name" value="DapB_C"/>
    <property type="match status" value="1"/>
</dbReference>
<accession>A0A645FKN2</accession>
<evidence type="ECO:0000256" key="4">
    <source>
        <dbReference type="ARBA" id="ARBA00022915"/>
    </source>
</evidence>
<evidence type="ECO:0000259" key="12">
    <source>
        <dbReference type="Pfam" id="PF01113"/>
    </source>
</evidence>
<dbReference type="InterPro" id="IPR023940">
    <property type="entry name" value="DHDPR_bac"/>
</dbReference>
<dbReference type="GO" id="GO:0005829">
    <property type="term" value="C:cytosol"/>
    <property type="evidence" value="ECO:0007669"/>
    <property type="project" value="TreeGrafter"/>
</dbReference>
<dbReference type="NCBIfam" id="TIGR00036">
    <property type="entry name" value="dapB"/>
    <property type="match status" value="1"/>
</dbReference>
<sequence>MIQVAVCGVGRTGSEVLRALLDSERFHLTAAFCSAGSEKAGRDAGELINRTNTGIIIHEITQIDPVLSEVPVDVLIDFSNPTGTKTLLRACKKHRIPAVLCTTGHTEADMLWMTDFVRHNKLGVVYAPNVTLGVNVLLAALRLVARALPSFDYHITETHHSKKYDIPSGTAKKIAAALEEELPAGAEVPIDAVRAGGYVGMHTVLLASDYERLSLTHESFSRRAFVEGALTAAEFIVDRIGWYEMEDVLGMRIAAQHAASAVS</sequence>